<dbReference type="InterPro" id="IPR038765">
    <property type="entry name" value="Papain-like_cys_pep_sf"/>
</dbReference>
<feature type="compositionally biased region" description="Polar residues" evidence="1">
    <location>
        <begin position="114"/>
        <end position="124"/>
    </location>
</feature>
<protein>
    <submittedName>
        <fullName evidence="2">Uncharacterized protein</fullName>
    </submittedName>
</protein>
<feature type="region of interest" description="Disordered" evidence="1">
    <location>
        <begin position="102"/>
        <end position="156"/>
    </location>
</feature>
<evidence type="ECO:0000256" key="1">
    <source>
        <dbReference type="SAM" id="MobiDB-lite"/>
    </source>
</evidence>
<gene>
    <name evidence="2" type="ORF">PIB30_105931</name>
</gene>
<sequence length="362" mass="41059">MERKIDTIVARFNQDKEDDVQVTGSIAPLSTLSTKGGKDFKSMVKPSTSSRPTVSKLRPLGAATSGMNVFTEVVDDEVCVVELEKPPARKFNTKIESVNRRNDDGLTNKVKSKLNLNLSGTKSKQPAGPARRNIRKQPLTQSNKSRPSPTTPGIKYKFRPNPMINLTFEQVQAAAFIFSAELDPAEELVKMGDEIMTRKDFECLCPSQQVSERMLYLTAVKCIHNQATLTWKNVWQLPPAFVDAILEGKKLDDMLVPMIEMFMNPTKDLEFIYVPMKDLRQRYLMVISIKNSTLWQLDSYLEDDVIEPRRKDMKAVAAVVEQILKDDIYKECELEIEENMPGWKIIAPRGIPNRHQSHDSPS</sequence>
<organism evidence="2 3">
    <name type="scientific">Stylosanthes scabra</name>
    <dbReference type="NCBI Taxonomy" id="79078"/>
    <lineage>
        <taxon>Eukaryota</taxon>
        <taxon>Viridiplantae</taxon>
        <taxon>Streptophyta</taxon>
        <taxon>Embryophyta</taxon>
        <taxon>Tracheophyta</taxon>
        <taxon>Spermatophyta</taxon>
        <taxon>Magnoliopsida</taxon>
        <taxon>eudicotyledons</taxon>
        <taxon>Gunneridae</taxon>
        <taxon>Pentapetalae</taxon>
        <taxon>rosids</taxon>
        <taxon>fabids</taxon>
        <taxon>Fabales</taxon>
        <taxon>Fabaceae</taxon>
        <taxon>Papilionoideae</taxon>
        <taxon>50 kb inversion clade</taxon>
        <taxon>dalbergioids sensu lato</taxon>
        <taxon>Dalbergieae</taxon>
        <taxon>Pterocarpus clade</taxon>
        <taxon>Stylosanthes</taxon>
    </lineage>
</organism>
<dbReference type="Proteomes" id="UP001341840">
    <property type="component" value="Unassembled WGS sequence"/>
</dbReference>
<accession>A0ABU6VZQ5</accession>
<name>A0ABU6VZQ5_9FABA</name>
<dbReference type="SUPFAM" id="SSF54001">
    <property type="entry name" value="Cysteine proteinases"/>
    <property type="match status" value="1"/>
</dbReference>
<keyword evidence="3" id="KW-1185">Reference proteome</keyword>
<proteinExistence type="predicted"/>
<reference evidence="2 3" key="1">
    <citation type="journal article" date="2023" name="Plants (Basel)">
        <title>Bridging the Gap: Combining Genomics and Transcriptomics Approaches to Understand Stylosanthes scabra, an Orphan Legume from the Brazilian Caatinga.</title>
        <authorList>
            <person name="Ferreira-Neto J.R.C."/>
            <person name="da Silva M.D."/>
            <person name="Binneck E."/>
            <person name="de Melo N.F."/>
            <person name="da Silva R.H."/>
            <person name="de Melo A.L.T.M."/>
            <person name="Pandolfi V."/>
            <person name="Bustamante F.O."/>
            <person name="Brasileiro-Vidal A.C."/>
            <person name="Benko-Iseppon A.M."/>
        </authorList>
    </citation>
    <scope>NUCLEOTIDE SEQUENCE [LARGE SCALE GENOMIC DNA]</scope>
    <source>
        <tissue evidence="2">Leaves</tissue>
    </source>
</reference>
<dbReference type="EMBL" id="JASCZI010155066">
    <property type="protein sequence ID" value="MED6178270.1"/>
    <property type="molecule type" value="Genomic_DNA"/>
</dbReference>
<comment type="caution">
    <text evidence="2">The sequence shown here is derived from an EMBL/GenBank/DDBJ whole genome shotgun (WGS) entry which is preliminary data.</text>
</comment>
<evidence type="ECO:0000313" key="2">
    <source>
        <dbReference type="EMBL" id="MED6178270.1"/>
    </source>
</evidence>
<evidence type="ECO:0000313" key="3">
    <source>
        <dbReference type="Proteomes" id="UP001341840"/>
    </source>
</evidence>
<feature type="compositionally biased region" description="Polar residues" evidence="1">
    <location>
        <begin position="138"/>
        <end position="148"/>
    </location>
</feature>